<accession>A0ABW8RI10</accession>
<gene>
    <name evidence="1" type="ORF">ACJEBI_16485</name>
</gene>
<sequence>MNHLHFDRIEKKLQNRSGTFQRWIGLFEWEELDPYTSRSKRGIGRGILF</sequence>
<evidence type="ECO:0000313" key="2">
    <source>
        <dbReference type="Proteomes" id="UP001623041"/>
    </source>
</evidence>
<evidence type="ECO:0008006" key="3">
    <source>
        <dbReference type="Google" id="ProtNLM"/>
    </source>
</evidence>
<name>A0ABW8RI10_9BACI</name>
<protein>
    <recommendedName>
        <fullName evidence="3">Transposase</fullName>
    </recommendedName>
</protein>
<dbReference type="EMBL" id="JBJHQH010000012">
    <property type="protein sequence ID" value="MFK9093071.1"/>
    <property type="molecule type" value="Genomic_DNA"/>
</dbReference>
<reference evidence="1 2" key="1">
    <citation type="submission" date="2024-11" db="EMBL/GenBank/DDBJ databases">
        <authorList>
            <person name="Lucas J.A."/>
        </authorList>
    </citation>
    <scope>NUCLEOTIDE SEQUENCE [LARGE SCALE GENOMIC DNA]</scope>
    <source>
        <strain evidence="1 2">Z 5.4</strain>
    </source>
</reference>
<proteinExistence type="predicted"/>
<dbReference type="Proteomes" id="UP001623041">
    <property type="component" value="Unassembled WGS sequence"/>
</dbReference>
<keyword evidence="2" id="KW-1185">Reference proteome</keyword>
<organism evidence="1 2">
    <name type="scientific">Bacillus salipaludis</name>
    <dbReference type="NCBI Taxonomy" id="2547811"/>
    <lineage>
        <taxon>Bacteria</taxon>
        <taxon>Bacillati</taxon>
        <taxon>Bacillota</taxon>
        <taxon>Bacilli</taxon>
        <taxon>Bacillales</taxon>
        <taxon>Bacillaceae</taxon>
        <taxon>Bacillus</taxon>
    </lineage>
</organism>
<dbReference type="RefSeq" id="WP_406581622.1">
    <property type="nucleotide sequence ID" value="NZ_JBJHQH010000012.1"/>
</dbReference>
<evidence type="ECO:0000313" key="1">
    <source>
        <dbReference type="EMBL" id="MFK9093071.1"/>
    </source>
</evidence>
<comment type="caution">
    <text evidence="1">The sequence shown here is derived from an EMBL/GenBank/DDBJ whole genome shotgun (WGS) entry which is preliminary data.</text>
</comment>